<proteinExistence type="predicted"/>
<dbReference type="Proteomes" id="UP000070720">
    <property type="component" value="Chromosome 4"/>
</dbReference>
<evidence type="ECO:0000313" key="2">
    <source>
        <dbReference type="EnsemblFungi" id="CEF82779"/>
    </source>
</evidence>
<dbReference type="AlphaFoldDB" id="I1S7Z4"/>
<dbReference type="EnsemblFungi" id="CEF82779">
    <property type="protein sequence ID" value="CEF82779"/>
    <property type="gene ID" value="FGRRES_12969"/>
</dbReference>
<sequence length="170" mass="19154">MTPTRKKNGIAIEAMYTASYVAGSDVAKIGSIALDSESLCSHLRDSDLSLPAPIRLTEQTFTRHLSNKPKYQHLPDRHYNYSEAKYVELSSLLANTPLLTALFKHISTYATYYLLHIQYNFVSESRERKVETDACFAHHSSLLTAHKDSLSLHPRRTNTKGPFSHLTSSV</sequence>
<dbReference type="EMBL" id="HG970335">
    <property type="protein sequence ID" value="CEF82779.1"/>
    <property type="molecule type" value="Genomic_DNA"/>
</dbReference>
<gene>
    <name evidence="1" type="ORF">FGRAMPH1_01T22975</name>
</gene>
<name>I1S7Z4_GIBZE</name>
<dbReference type="KEGG" id="fgr:FGSG_12969"/>
<dbReference type="HOGENOM" id="CLU_1570793_0_0_1"/>
<dbReference type="InParanoid" id="I1S7Z4"/>
<reference evidence="2 3" key="2">
    <citation type="journal article" date="2010" name="Nature">
        <title>Comparative genomics reveals mobile pathogenicity chromosomes in Fusarium.</title>
        <authorList>
            <person name="Ma L.J."/>
            <person name="van der Does H.C."/>
            <person name="Borkovich K.A."/>
            <person name="Coleman J.J."/>
            <person name="Daboussi M.J."/>
            <person name="Di Pietro A."/>
            <person name="Dufresne M."/>
            <person name="Freitag M."/>
            <person name="Grabherr M."/>
            <person name="Henrissat B."/>
            <person name="Houterman P.M."/>
            <person name="Kang S."/>
            <person name="Shim W.B."/>
            <person name="Woloshuk C."/>
            <person name="Xie X."/>
            <person name="Xu J.R."/>
            <person name="Antoniw J."/>
            <person name="Baker S.E."/>
            <person name="Bluhm B.H."/>
            <person name="Breakspear A."/>
            <person name="Brown D.W."/>
            <person name="Butchko R.A."/>
            <person name="Chapman S."/>
            <person name="Coulson R."/>
            <person name="Coutinho P.M."/>
            <person name="Danchin E.G."/>
            <person name="Diener A."/>
            <person name="Gale L.R."/>
            <person name="Gardiner D.M."/>
            <person name="Goff S."/>
            <person name="Hammond-Kosack K.E."/>
            <person name="Hilburn K."/>
            <person name="Hua-Van A."/>
            <person name="Jonkers W."/>
            <person name="Kazan K."/>
            <person name="Kodira C.D."/>
            <person name="Koehrsen M."/>
            <person name="Kumar L."/>
            <person name="Lee Y.H."/>
            <person name="Li L."/>
            <person name="Manners J.M."/>
            <person name="Miranda-Saavedra D."/>
            <person name="Mukherjee M."/>
            <person name="Park G."/>
            <person name="Park J."/>
            <person name="Park S.Y."/>
            <person name="Proctor R.H."/>
            <person name="Regev A."/>
            <person name="Ruiz-Roldan M.C."/>
            <person name="Sain D."/>
            <person name="Sakthikumar S."/>
            <person name="Sykes S."/>
            <person name="Schwartz D.C."/>
            <person name="Turgeon B.G."/>
            <person name="Wapinski I."/>
            <person name="Yoder O."/>
            <person name="Young S."/>
            <person name="Zeng Q."/>
            <person name="Zhou S."/>
            <person name="Galagan J."/>
            <person name="Cuomo C.A."/>
            <person name="Kistler H.C."/>
            <person name="Rep M."/>
        </authorList>
    </citation>
    <scope>GENOME REANNOTATION</scope>
    <source>
        <strain evidence="3">ATCC MYA-4620 / CBS 123657 / FGSC 9075 / NRRL 31084 / PH-1</strain>
        <strain evidence="2">PH-1 / ATCC MYA-4620 / FGSC 9075 / NRRL 31084</strain>
    </source>
</reference>
<dbReference type="VEuPathDB" id="FungiDB:FGRAMPH1_01G22975"/>
<evidence type="ECO:0000313" key="1">
    <source>
        <dbReference type="EMBL" id="CEF82779.1"/>
    </source>
</evidence>
<keyword evidence="3" id="KW-1185">Reference proteome</keyword>
<organism evidence="1 3">
    <name type="scientific">Gibberella zeae (strain ATCC MYA-4620 / CBS 123657 / FGSC 9075 / NRRL 31084 / PH-1)</name>
    <name type="common">Wheat head blight fungus</name>
    <name type="synonym">Fusarium graminearum</name>
    <dbReference type="NCBI Taxonomy" id="229533"/>
    <lineage>
        <taxon>Eukaryota</taxon>
        <taxon>Fungi</taxon>
        <taxon>Dikarya</taxon>
        <taxon>Ascomycota</taxon>
        <taxon>Pezizomycotina</taxon>
        <taxon>Sordariomycetes</taxon>
        <taxon>Hypocreomycetidae</taxon>
        <taxon>Hypocreales</taxon>
        <taxon>Nectriaceae</taxon>
        <taxon>Fusarium</taxon>
    </lineage>
</organism>
<accession>I1S7Z4</accession>
<reference evidence="2 3" key="1">
    <citation type="journal article" date="2007" name="Science">
        <title>The Fusarium graminearum genome reveals a link between localized polymorphism and pathogen specialization.</title>
        <authorList>
            <person name="Cuomo C.A."/>
            <person name="Gueldener U."/>
            <person name="Xu J.-R."/>
            <person name="Trail F."/>
            <person name="Turgeon B.G."/>
            <person name="Di Pietro A."/>
            <person name="Walton J.D."/>
            <person name="Ma L.-J."/>
            <person name="Baker S.E."/>
            <person name="Rep M."/>
            <person name="Adam G."/>
            <person name="Antoniw J."/>
            <person name="Baldwin T."/>
            <person name="Calvo S.E."/>
            <person name="Chang Y.-L."/>
            <person name="DeCaprio D."/>
            <person name="Gale L.R."/>
            <person name="Gnerre S."/>
            <person name="Goswami R.S."/>
            <person name="Hammond-Kosack K."/>
            <person name="Harris L.J."/>
            <person name="Hilburn K."/>
            <person name="Kennell J.C."/>
            <person name="Kroken S."/>
            <person name="Magnuson J.K."/>
            <person name="Mannhaupt G."/>
            <person name="Mauceli E.W."/>
            <person name="Mewes H.-W."/>
            <person name="Mitterbauer R."/>
            <person name="Muehlbauer G."/>
            <person name="Muensterkoetter M."/>
            <person name="Nelson D."/>
            <person name="O'Donnell K."/>
            <person name="Ouellet T."/>
            <person name="Qi W."/>
            <person name="Quesneville H."/>
            <person name="Roncero M.I.G."/>
            <person name="Seong K.-Y."/>
            <person name="Tetko I.V."/>
            <person name="Urban M."/>
            <person name="Waalwijk C."/>
            <person name="Ward T.J."/>
            <person name="Yao J."/>
            <person name="Birren B.W."/>
            <person name="Kistler H.C."/>
        </authorList>
    </citation>
    <scope>NUCLEOTIDE SEQUENCE [LARGE SCALE GENOMIC DNA]</scope>
    <source>
        <strain evidence="3">ATCC MYA-4620 / CBS 123657 / FGSC 9075 / NRRL 31084 / PH-1</strain>
        <strain evidence="2">PH-1 / ATCC MYA-4620 / FGSC 9075 / NRRL 31084</strain>
    </source>
</reference>
<protein>
    <submittedName>
        <fullName evidence="1">Chromosome 4, complete genome</fullName>
    </submittedName>
</protein>
<reference evidence="2" key="5">
    <citation type="submission" date="2017-01" db="UniProtKB">
        <authorList>
            <consortium name="EnsemblFungi"/>
        </authorList>
    </citation>
    <scope>IDENTIFICATION</scope>
    <source>
        <strain evidence="2">PH-1 / ATCC MYA-4620 / FGSC 9075 / NRRL 31084</strain>
    </source>
</reference>
<reference evidence="1 3" key="4">
    <citation type="journal article" date="2015" name="BMC Genomics">
        <title>The completed genome sequence of the pathogenic ascomycete fungus Fusarium graminearum.</title>
        <authorList>
            <person name="King R."/>
            <person name="Urban M."/>
            <person name="Hammond-Kosack M.C."/>
            <person name="Hassani-Pak K."/>
            <person name="Hammond-Kosack K.E."/>
        </authorList>
    </citation>
    <scope>NUCLEOTIDE SEQUENCE [LARGE SCALE GENOMIC DNA]</scope>
    <source>
        <strain evidence="3">ATCC MYA-4620 / CBS 123657 / FGSC 9075 / NRRL 31084 / PH-1</strain>
        <strain evidence="1">PH-1</strain>
    </source>
</reference>
<evidence type="ECO:0000313" key="3">
    <source>
        <dbReference type="Proteomes" id="UP000070720"/>
    </source>
</evidence>
<reference key="3">
    <citation type="submission" date="2014-02" db="EMBL/GenBank/DDBJ databases">
        <title>A revised Fusarium graminearum genomic reference sequence using whole shotgun re-sequencing.</title>
        <authorList>
            <person name="King R."/>
            <person name="Urban M."/>
            <person name="Hassani-Pak K."/>
            <person name="Hammond-Kosack K."/>
        </authorList>
    </citation>
    <scope>NUCLEOTIDE SEQUENCE</scope>
    <source>
        <strain>PH-1</strain>
    </source>
</reference>
<dbReference type="RefSeq" id="XP_011326347.1">
    <property type="nucleotide sequence ID" value="XM_011328045.1"/>
</dbReference>